<dbReference type="PANTHER" id="PTHR21248">
    <property type="entry name" value="CARDIOLIPIN SYNTHASE"/>
    <property type="match status" value="1"/>
</dbReference>
<evidence type="ECO:0000256" key="11">
    <source>
        <dbReference type="ARBA" id="ARBA00023264"/>
    </source>
</evidence>
<evidence type="ECO:0000256" key="9">
    <source>
        <dbReference type="ARBA" id="ARBA00023136"/>
    </source>
</evidence>
<evidence type="ECO:0000256" key="10">
    <source>
        <dbReference type="ARBA" id="ARBA00023209"/>
    </source>
</evidence>
<evidence type="ECO:0000256" key="3">
    <source>
        <dbReference type="ARBA" id="ARBA00022516"/>
    </source>
</evidence>
<sequence>MHFDLLQISTLVIAIHLLGLIAAGHAIMSVRTSQGAIAWAIALAGLPYFTLIPYLFLGRTRFTGYVRKRRQRNTQMRGDSAEPNWREMHEQMEITGVTPLHPGIRALTALTGMPFLPGNKVRLLIDGTQTFAAIFAAIEAAKSYVMVQFFIVRDDHLGRSLRDLLIRKSAAGVAVYFLYDGIGSFSLPSRYIAELAAGGVHIREFATKRRIVNRFQLNFRNHRKTVVVDGQCALIGGLNVGVEYLGEQPPLSPWRDTHIEVCGPAVACIQITFLEDWYWVTQKLPAIEQPRPLRDAGMYCQLIPSGPADSQETCSLFFVEAINSARERVWITTPYFVPDESVFAALRLAALRGVQVRILMPSRPDHRVSFEAGLLYAYDAVRAGIEVYRYLPGFMHQKVVLVDDVAAAIGTANLDNRSLRLNFELMLLTVDRGFASEVEQMLLADFSHSKRVHANDYLQAPAWRRFGMHVARLFAPIL</sequence>
<keyword evidence="6" id="KW-0677">Repeat</keyword>
<feature type="active site" evidence="13">
    <location>
        <position position="229"/>
    </location>
</feature>
<evidence type="ECO:0000256" key="1">
    <source>
        <dbReference type="ARBA" id="ARBA00004651"/>
    </source>
</evidence>
<feature type="active site" evidence="13">
    <location>
        <position position="403"/>
    </location>
</feature>
<evidence type="ECO:0000259" key="14">
    <source>
        <dbReference type="PROSITE" id="PS50035"/>
    </source>
</evidence>
<dbReference type="Gene3D" id="3.30.870.10">
    <property type="entry name" value="Endonuclease Chain A"/>
    <property type="match status" value="2"/>
</dbReference>
<feature type="active site" evidence="13">
    <location>
        <position position="398"/>
    </location>
</feature>
<organism evidence="15 16">
    <name type="scientific">Pseudolysobacter antarcticus</name>
    <dbReference type="NCBI Taxonomy" id="2511995"/>
    <lineage>
        <taxon>Bacteria</taxon>
        <taxon>Pseudomonadati</taxon>
        <taxon>Pseudomonadota</taxon>
        <taxon>Gammaproteobacteria</taxon>
        <taxon>Lysobacterales</taxon>
        <taxon>Rhodanobacteraceae</taxon>
        <taxon>Pseudolysobacter</taxon>
    </lineage>
</organism>
<evidence type="ECO:0000313" key="16">
    <source>
        <dbReference type="Proteomes" id="UP000291562"/>
    </source>
</evidence>
<dbReference type="PROSITE" id="PS50035">
    <property type="entry name" value="PLD"/>
    <property type="match status" value="2"/>
</dbReference>
<evidence type="ECO:0000256" key="4">
    <source>
        <dbReference type="ARBA" id="ARBA00022679"/>
    </source>
</evidence>
<dbReference type="FunFam" id="3.30.870.10:FF:000014">
    <property type="entry name" value="Cardiolipin synthase"/>
    <property type="match status" value="1"/>
</dbReference>
<dbReference type="EMBL" id="CP035704">
    <property type="protein sequence ID" value="QBB70605.1"/>
    <property type="molecule type" value="Genomic_DNA"/>
</dbReference>
<feature type="active site" evidence="13">
    <location>
        <position position="396"/>
    </location>
</feature>
<evidence type="ECO:0000256" key="8">
    <source>
        <dbReference type="ARBA" id="ARBA00023098"/>
    </source>
</evidence>
<dbReference type="InterPro" id="IPR001736">
    <property type="entry name" value="PLipase_D/transphosphatidylase"/>
</dbReference>
<feature type="transmembrane region" description="Helical" evidence="13">
    <location>
        <begin position="36"/>
        <end position="57"/>
    </location>
</feature>
<dbReference type="InterPro" id="IPR022924">
    <property type="entry name" value="Cardiolipin_synthase"/>
</dbReference>
<dbReference type="Proteomes" id="UP000291562">
    <property type="component" value="Chromosome"/>
</dbReference>
<evidence type="ECO:0000256" key="7">
    <source>
        <dbReference type="ARBA" id="ARBA00022989"/>
    </source>
</evidence>
<feature type="active site" evidence="13">
    <location>
        <position position="222"/>
    </location>
</feature>
<keyword evidence="11 13" id="KW-1208">Phospholipid metabolism</keyword>
<dbReference type="GO" id="GO:0005886">
    <property type="term" value="C:plasma membrane"/>
    <property type="evidence" value="ECO:0007669"/>
    <property type="project" value="UniProtKB-SubCell"/>
</dbReference>
<evidence type="ECO:0000256" key="12">
    <source>
        <dbReference type="ARBA" id="ARBA00057569"/>
    </source>
</evidence>
<dbReference type="CDD" id="cd09161">
    <property type="entry name" value="PLDc_PaCLS_like_2"/>
    <property type="match status" value="1"/>
</dbReference>
<evidence type="ECO:0000313" key="15">
    <source>
        <dbReference type="EMBL" id="QBB70605.1"/>
    </source>
</evidence>
<comment type="similarity">
    <text evidence="13">Belongs to the phospholipase D family. Cardiolipin synthase subfamily. ClsA sub-subfamily.</text>
</comment>
<dbReference type="InterPro" id="IPR030840">
    <property type="entry name" value="CL_synthase_A"/>
</dbReference>
<proteinExistence type="inferred from homology"/>
<dbReference type="AlphaFoldDB" id="A0A411HJC9"/>
<evidence type="ECO:0000256" key="5">
    <source>
        <dbReference type="ARBA" id="ARBA00022692"/>
    </source>
</evidence>
<keyword evidence="4 13" id="KW-0808">Transferase</keyword>
<feature type="domain" description="PLD phosphodiesterase" evidence="14">
    <location>
        <begin position="391"/>
        <end position="418"/>
    </location>
</feature>
<comment type="function">
    <text evidence="12 13">Catalyzes the reversible phosphatidyl group transfer from one phosphatidylglycerol molecule to another to form cardiolipin (CL) (diphosphatidylglycerol) and glycerol.</text>
</comment>
<feature type="domain" description="PLD phosphodiesterase" evidence="14">
    <location>
        <begin position="217"/>
        <end position="244"/>
    </location>
</feature>
<keyword evidence="5 13" id="KW-0812">Transmembrane</keyword>
<keyword evidence="3 13" id="KW-0444">Lipid biosynthesis</keyword>
<reference evidence="15 16" key="1">
    <citation type="submission" date="2019-01" db="EMBL/GenBank/DDBJ databases">
        <title>Pseudolysobacter antarctica gen. nov., sp. nov., isolated from Fildes Peninsula, Antarctica.</title>
        <authorList>
            <person name="Wei Z."/>
            <person name="Peng F."/>
        </authorList>
    </citation>
    <scope>NUCLEOTIDE SEQUENCE [LARGE SCALE GENOMIC DNA]</scope>
    <source>
        <strain evidence="15 16">AQ6-296</strain>
    </source>
</reference>
<dbReference type="SMART" id="SM00155">
    <property type="entry name" value="PLDc"/>
    <property type="match status" value="2"/>
</dbReference>
<accession>A0A411HJC9</accession>
<keyword evidence="7 13" id="KW-1133">Transmembrane helix</keyword>
<keyword evidence="10 13" id="KW-0594">Phospholipid biosynthesis</keyword>
<dbReference type="InterPro" id="IPR025202">
    <property type="entry name" value="PLD-like_dom"/>
</dbReference>
<gene>
    <name evidence="15" type="primary">cls</name>
    <name evidence="13" type="synonym">clsA</name>
    <name evidence="15" type="ORF">ELE36_09635</name>
</gene>
<keyword evidence="2 13" id="KW-1003">Cell membrane</keyword>
<dbReference type="FunFam" id="3.30.870.10:FF:000021">
    <property type="entry name" value="Cardiolipin synthase"/>
    <property type="match status" value="1"/>
</dbReference>
<comment type="catalytic activity">
    <reaction evidence="13">
        <text>2 a 1,2-diacyl-sn-glycero-3-phospho-(1'-sn-glycerol) = a cardiolipin + glycerol</text>
        <dbReference type="Rhea" id="RHEA:31451"/>
        <dbReference type="ChEBI" id="CHEBI:17754"/>
        <dbReference type="ChEBI" id="CHEBI:62237"/>
        <dbReference type="ChEBI" id="CHEBI:64716"/>
    </reaction>
</comment>
<evidence type="ECO:0000256" key="13">
    <source>
        <dbReference type="HAMAP-Rule" id="MF_00190"/>
    </source>
</evidence>
<dbReference type="GO" id="GO:0008808">
    <property type="term" value="F:cardiolipin synthase activity"/>
    <property type="evidence" value="ECO:0007669"/>
    <property type="project" value="UniProtKB-UniRule"/>
</dbReference>
<evidence type="ECO:0000256" key="6">
    <source>
        <dbReference type="ARBA" id="ARBA00022737"/>
    </source>
</evidence>
<dbReference type="PANTHER" id="PTHR21248:SF22">
    <property type="entry name" value="PHOSPHOLIPASE D"/>
    <property type="match status" value="1"/>
</dbReference>
<protein>
    <recommendedName>
        <fullName evidence="13">Cardiolipin synthase A</fullName>
        <shortName evidence="13">CL synthase</shortName>
        <ecNumber evidence="13">2.7.8.-</ecNumber>
    </recommendedName>
</protein>
<dbReference type="OrthoDB" id="9762009at2"/>
<keyword evidence="9 13" id="KW-0472">Membrane</keyword>
<dbReference type="HAMAP" id="MF_00190">
    <property type="entry name" value="Cardiolipin_synth_ClsA"/>
    <property type="match status" value="1"/>
</dbReference>
<keyword evidence="8 13" id="KW-0443">Lipid metabolism</keyword>
<dbReference type="KEGG" id="xbc:ELE36_09635"/>
<dbReference type="SUPFAM" id="SSF56024">
    <property type="entry name" value="Phospholipase D/nuclease"/>
    <property type="match status" value="2"/>
</dbReference>
<dbReference type="NCBIfam" id="TIGR04265">
    <property type="entry name" value="bac_cardiolipin"/>
    <property type="match status" value="1"/>
</dbReference>
<keyword evidence="16" id="KW-1185">Reference proteome</keyword>
<evidence type="ECO:0000256" key="2">
    <source>
        <dbReference type="ARBA" id="ARBA00022475"/>
    </source>
</evidence>
<dbReference type="Pfam" id="PF13091">
    <property type="entry name" value="PLDc_2"/>
    <property type="match status" value="2"/>
</dbReference>
<comment type="caution">
    <text evidence="13">Lacks conserved residue(s) required for the propagation of feature annotation.</text>
</comment>
<dbReference type="RefSeq" id="WP_129832862.1">
    <property type="nucleotide sequence ID" value="NZ_CP035704.1"/>
</dbReference>
<feature type="active site" evidence="13">
    <location>
        <position position="224"/>
    </location>
</feature>
<dbReference type="GO" id="GO:0032049">
    <property type="term" value="P:cardiolipin biosynthetic process"/>
    <property type="evidence" value="ECO:0007669"/>
    <property type="project" value="UniProtKB-UniRule"/>
</dbReference>
<name>A0A411HJC9_9GAMM</name>
<dbReference type="EC" id="2.7.8.-" evidence="13"/>
<comment type="subcellular location">
    <subcellularLocation>
        <location evidence="1 13">Cell membrane</location>
        <topology evidence="1 13">Multi-pass membrane protein</topology>
    </subcellularLocation>
</comment>